<dbReference type="RefSeq" id="XP_022312601.1">
    <property type="nucleotide sequence ID" value="XM_022456893.1"/>
</dbReference>
<keyword evidence="3 6" id="KW-0812">Transmembrane</keyword>
<evidence type="ECO:0000256" key="6">
    <source>
        <dbReference type="RuleBase" id="RU363053"/>
    </source>
</evidence>
<evidence type="ECO:0000313" key="11">
    <source>
        <dbReference type="RefSeq" id="XP_022312603.1"/>
    </source>
</evidence>
<dbReference type="Proteomes" id="UP000694844">
    <property type="component" value="Chromosome 10"/>
</dbReference>
<dbReference type="InterPro" id="IPR007248">
    <property type="entry name" value="Mpv17_PMP22"/>
</dbReference>
<feature type="transmembrane region" description="Helical" evidence="6">
    <location>
        <begin position="75"/>
        <end position="96"/>
    </location>
</feature>
<dbReference type="RefSeq" id="XP_022312600.1">
    <property type="nucleotide sequence ID" value="XM_022456892.1"/>
</dbReference>
<evidence type="ECO:0000256" key="4">
    <source>
        <dbReference type="ARBA" id="ARBA00022989"/>
    </source>
</evidence>
<dbReference type="PANTHER" id="PTHR11266:SF75">
    <property type="entry name" value="IP10007P-RELATED"/>
    <property type="match status" value="1"/>
</dbReference>
<evidence type="ECO:0000313" key="9">
    <source>
        <dbReference type="RefSeq" id="XP_022312601.1"/>
    </source>
</evidence>
<evidence type="ECO:0000256" key="1">
    <source>
        <dbReference type="ARBA" id="ARBA00004141"/>
    </source>
</evidence>
<dbReference type="RefSeq" id="XP_022312602.1">
    <property type="nucleotide sequence ID" value="XM_022456894.1"/>
</dbReference>
<organism evidence="7 9">
    <name type="scientific">Crassostrea virginica</name>
    <name type="common">Eastern oyster</name>
    <dbReference type="NCBI Taxonomy" id="6565"/>
    <lineage>
        <taxon>Eukaryota</taxon>
        <taxon>Metazoa</taxon>
        <taxon>Spiralia</taxon>
        <taxon>Lophotrochozoa</taxon>
        <taxon>Mollusca</taxon>
        <taxon>Bivalvia</taxon>
        <taxon>Autobranchia</taxon>
        <taxon>Pteriomorphia</taxon>
        <taxon>Ostreida</taxon>
        <taxon>Ostreoidea</taxon>
        <taxon>Ostreidae</taxon>
        <taxon>Crassostrea</taxon>
    </lineage>
</organism>
<dbReference type="Pfam" id="PF04117">
    <property type="entry name" value="Mpv17_PMP22"/>
    <property type="match status" value="1"/>
</dbReference>
<name>A0A8B8CD85_CRAVI</name>
<dbReference type="GeneID" id="111117722"/>
<keyword evidence="4 6" id="KW-1133">Transmembrane helix</keyword>
<dbReference type="RefSeq" id="XP_022312603.1">
    <property type="nucleotide sequence ID" value="XM_022456895.1"/>
</dbReference>
<accession>A0A8B8CD85</accession>
<keyword evidence="7" id="KW-1185">Reference proteome</keyword>
<evidence type="ECO:0000256" key="5">
    <source>
        <dbReference type="ARBA" id="ARBA00023136"/>
    </source>
</evidence>
<sequence>MTLLQTMATYATLWTISDLVEQKFICKKRELDYQKSLRMFTTGTFVMAPLIHTWMFLVEKRFPGRTFKTVAQKMIAGQVVFAPFTISTFYFTTCMLEKKSLQQFKEEWLQKFPVTYKTGVMFWPFVQSVNFSLVPYKHRTKVMGCASFLWSMFLCYEKETSRYIAIDDQNLKEQS</sequence>
<comment type="subcellular location">
    <subcellularLocation>
        <location evidence="1">Membrane</location>
        <topology evidence="1">Multi-pass membrane protein</topology>
    </subcellularLocation>
</comment>
<dbReference type="PANTHER" id="PTHR11266">
    <property type="entry name" value="PEROXISOMAL MEMBRANE PROTEIN 2, PXMP2 MPV17"/>
    <property type="match status" value="1"/>
</dbReference>
<evidence type="ECO:0000313" key="8">
    <source>
        <dbReference type="RefSeq" id="XP_022312600.1"/>
    </source>
</evidence>
<dbReference type="GO" id="GO:0005739">
    <property type="term" value="C:mitochondrion"/>
    <property type="evidence" value="ECO:0007669"/>
    <property type="project" value="TreeGrafter"/>
</dbReference>
<dbReference type="OrthoDB" id="430207at2759"/>
<feature type="transmembrane region" description="Helical" evidence="6">
    <location>
        <begin position="37"/>
        <end position="55"/>
    </location>
</feature>
<dbReference type="KEGG" id="cvn:111117722"/>
<evidence type="ECO:0000256" key="3">
    <source>
        <dbReference type="ARBA" id="ARBA00022692"/>
    </source>
</evidence>
<evidence type="ECO:0000313" key="7">
    <source>
        <dbReference type="Proteomes" id="UP000694844"/>
    </source>
</evidence>
<dbReference type="AlphaFoldDB" id="A0A8B8CD85"/>
<evidence type="ECO:0000256" key="2">
    <source>
        <dbReference type="ARBA" id="ARBA00006824"/>
    </source>
</evidence>
<protein>
    <submittedName>
        <fullName evidence="8 9">Mpv17-like protein</fullName>
    </submittedName>
</protein>
<keyword evidence="5 6" id="KW-0472">Membrane</keyword>
<proteinExistence type="inferred from homology"/>
<dbReference type="GO" id="GO:0016020">
    <property type="term" value="C:membrane"/>
    <property type="evidence" value="ECO:0007669"/>
    <property type="project" value="UniProtKB-SubCell"/>
</dbReference>
<evidence type="ECO:0000313" key="10">
    <source>
        <dbReference type="RefSeq" id="XP_022312602.1"/>
    </source>
</evidence>
<gene>
    <name evidence="8 9 10 11" type="primary">LOC111117722</name>
</gene>
<comment type="similarity">
    <text evidence="2 6">Belongs to the peroxisomal membrane protein PXMP2/4 family.</text>
</comment>
<reference evidence="8 9" key="1">
    <citation type="submission" date="2025-04" db="UniProtKB">
        <authorList>
            <consortium name="RefSeq"/>
        </authorList>
    </citation>
    <scope>IDENTIFICATION</scope>
    <source>
        <tissue evidence="8 9">Whole sample</tissue>
    </source>
</reference>